<gene>
    <name evidence="1" type="ORF">L1I30_05760</name>
</gene>
<dbReference type="InterPro" id="IPR001646">
    <property type="entry name" value="5peptide_repeat"/>
</dbReference>
<keyword evidence="2" id="KW-1185">Reference proteome</keyword>
<dbReference type="EMBL" id="JAKGTH010000007">
    <property type="protein sequence ID" value="MCF4101163.1"/>
    <property type="molecule type" value="Genomic_DNA"/>
</dbReference>
<dbReference type="PANTHER" id="PTHR42999:SF1">
    <property type="entry name" value="PENTAPEPTIDE REPEAT-CONTAINING PROTEIN"/>
    <property type="match status" value="1"/>
</dbReference>
<accession>A0ABS9EI79</accession>
<name>A0ABS9EI79_9FLAO</name>
<dbReference type="Pfam" id="PF00805">
    <property type="entry name" value="Pentapeptide"/>
    <property type="match status" value="1"/>
</dbReference>
<comment type="caution">
    <text evidence="1">The sequence shown here is derived from an EMBL/GenBank/DDBJ whole genome shotgun (WGS) entry which is preliminary data.</text>
</comment>
<evidence type="ECO:0000313" key="1">
    <source>
        <dbReference type="EMBL" id="MCF4101163.1"/>
    </source>
</evidence>
<dbReference type="Proteomes" id="UP001179363">
    <property type="component" value="Unassembled WGS sequence"/>
</dbReference>
<evidence type="ECO:0000313" key="2">
    <source>
        <dbReference type="Proteomes" id="UP001179363"/>
    </source>
</evidence>
<sequence length="190" mass="21863">MDLEYIESKVFKTENFTESALPKAEYDTCHFEDCTFTGASLSGITFAECEFRNCDLSNVQLKGTTFREVSFHNCKLLGLRFDECDPFLLSFNFDDCILNFSFFYKLKLKGIRFINCKLQEVDFSEANLMRANFHNSDLGGAIFDNTNLANADMQTAYNFSIDPERNQLQKSKFSGENIKGLLDKYKLIIK</sequence>
<protein>
    <submittedName>
        <fullName evidence="1">Pentapeptide repeat-containing protein</fullName>
    </submittedName>
</protein>
<dbReference type="SUPFAM" id="SSF141571">
    <property type="entry name" value="Pentapeptide repeat-like"/>
    <property type="match status" value="1"/>
</dbReference>
<dbReference type="RefSeq" id="WP_236133313.1">
    <property type="nucleotide sequence ID" value="NZ_JAKGTH010000007.1"/>
</dbReference>
<organism evidence="1 2">
    <name type="scientific">Gillisia lutea</name>
    <dbReference type="NCBI Taxonomy" id="2909668"/>
    <lineage>
        <taxon>Bacteria</taxon>
        <taxon>Pseudomonadati</taxon>
        <taxon>Bacteroidota</taxon>
        <taxon>Flavobacteriia</taxon>
        <taxon>Flavobacteriales</taxon>
        <taxon>Flavobacteriaceae</taxon>
        <taxon>Gillisia</taxon>
    </lineage>
</organism>
<reference evidence="1" key="1">
    <citation type="submission" date="2022-01" db="EMBL/GenBank/DDBJ databases">
        <title>Gillisia lutea sp. nov., isolated from marine plastic residues from the Malvarosa beach (Valencia, Spain).</title>
        <authorList>
            <person name="Vidal-Verdu A."/>
            <person name="Molina-Menor E."/>
            <person name="Satari L."/>
            <person name="Pascual J."/>
            <person name="Pereto J."/>
            <person name="Porcar M."/>
        </authorList>
    </citation>
    <scope>NUCLEOTIDE SEQUENCE</scope>
    <source>
        <strain evidence="1">M10.2A</strain>
    </source>
</reference>
<proteinExistence type="predicted"/>
<dbReference type="InterPro" id="IPR052949">
    <property type="entry name" value="PA_immunity-related"/>
</dbReference>
<dbReference type="Gene3D" id="2.160.20.80">
    <property type="entry name" value="E3 ubiquitin-protein ligase SopA"/>
    <property type="match status" value="1"/>
</dbReference>
<dbReference type="Pfam" id="PF13599">
    <property type="entry name" value="Pentapeptide_4"/>
    <property type="match status" value="1"/>
</dbReference>
<dbReference type="PANTHER" id="PTHR42999">
    <property type="entry name" value="ANTIBIOTIC RESISTANCE PROTEIN MCBG"/>
    <property type="match status" value="1"/>
</dbReference>